<keyword evidence="7" id="KW-0732">Signal</keyword>
<feature type="binding site" evidence="6">
    <location>
        <position position="78"/>
    </location>
    <ligand>
        <name>Zn(2+)</name>
        <dbReference type="ChEBI" id="CHEBI:29105"/>
    </ligand>
</feature>
<dbReference type="PANTHER" id="PTHR11002:SF79">
    <property type="entry name" value="CARBONIC ANHYDRASE 2"/>
    <property type="match status" value="1"/>
</dbReference>
<evidence type="ECO:0000256" key="4">
    <source>
        <dbReference type="ARBA" id="ARBA00023239"/>
    </source>
</evidence>
<comment type="similarity">
    <text evidence="1">Belongs to the beta-class carbonic anhydrase family.</text>
</comment>
<feature type="chain" id="PRO_5016395427" description="carbonic anhydrase" evidence="7">
    <location>
        <begin position="25"/>
        <end position="222"/>
    </location>
</feature>
<evidence type="ECO:0000313" key="9">
    <source>
        <dbReference type="Proteomes" id="UP000245634"/>
    </source>
</evidence>
<feature type="signal peptide" evidence="7">
    <location>
        <begin position="1"/>
        <end position="24"/>
    </location>
</feature>
<keyword evidence="6" id="KW-0479">Metal-binding</keyword>
<evidence type="ECO:0000256" key="1">
    <source>
        <dbReference type="ARBA" id="ARBA00006217"/>
    </source>
</evidence>
<feature type="binding site" evidence="6">
    <location>
        <position position="134"/>
    </location>
    <ligand>
        <name>Zn(2+)</name>
        <dbReference type="ChEBI" id="CHEBI:29105"/>
    </ligand>
</feature>
<keyword evidence="9" id="KW-1185">Reference proteome</keyword>
<dbReference type="RefSeq" id="WP_211320413.1">
    <property type="nucleotide sequence ID" value="NZ_QGGL01000015.1"/>
</dbReference>
<dbReference type="PROSITE" id="PS00704">
    <property type="entry name" value="PROK_CO2_ANHYDRASE_1"/>
    <property type="match status" value="1"/>
</dbReference>
<evidence type="ECO:0000256" key="6">
    <source>
        <dbReference type="PIRSR" id="PIRSR601765-1"/>
    </source>
</evidence>
<comment type="catalytic activity">
    <reaction evidence="5">
        <text>hydrogencarbonate + H(+) = CO2 + H2O</text>
        <dbReference type="Rhea" id="RHEA:10748"/>
        <dbReference type="ChEBI" id="CHEBI:15377"/>
        <dbReference type="ChEBI" id="CHEBI:15378"/>
        <dbReference type="ChEBI" id="CHEBI:16526"/>
        <dbReference type="ChEBI" id="CHEBI:17544"/>
        <dbReference type="EC" id="4.2.1.1"/>
    </reaction>
</comment>
<feature type="binding site" evidence="6">
    <location>
        <position position="131"/>
    </location>
    <ligand>
        <name>Zn(2+)</name>
        <dbReference type="ChEBI" id="CHEBI:29105"/>
    </ligand>
</feature>
<evidence type="ECO:0000256" key="7">
    <source>
        <dbReference type="SAM" id="SignalP"/>
    </source>
</evidence>
<evidence type="ECO:0000256" key="5">
    <source>
        <dbReference type="ARBA" id="ARBA00048348"/>
    </source>
</evidence>
<comment type="cofactor">
    <cofactor evidence="6">
        <name>Zn(2+)</name>
        <dbReference type="ChEBI" id="CHEBI:29105"/>
    </cofactor>
    <text evidence="6">Binds 1 zinc ion per subunit.</text>
</comment>
<dbReference type="Gene3D" id="3.40.1050.10">
    <property type="entry name" value="Carbonic anhydrase"/>
    <property type="match status" value="1"/>
</dbReference>
<name>A0A316D594_9BACL</name>
<evidence type="ECO:0000313" key="8">
    <source>
        <dbReference type="EMBL" id="PWK08369.1"/>
    </source>
</evidence>
<dbReference type="SMART" id="SM00947">
    <property type="entry name" value="Pro_CA"/>
    <property type="match status" value="1"/>
</dbReference>
<evidence type="ECO:0000256" key="2">
    <source>
        <dbReference type="ARBA" id="ARBA00012925"/>
    </source>
</evidence>
<dbReference type="GO" id="GO:0015976">
    <property type="term" value="P:carbon utilization"/>
    <property type="evidence" value="ECO:0007669"/>
    <property type="project" value="InterPro"/>
</dbReference>
<dbReference type="InterPro" id="IPR036874">
    <property type="entry name" value="Carbonic_anhydrase_sf"/>
</dbReference>
<dbReference type="GO" id="GO:0008270">
    <property type="term" value="F:zinc ion binding"/>
    <property type="evidence" value="ECO:0007669"/>
    <property type="project" value="InterPro"/>
</dbReference>
<sequence length="222" mass="23754">MKKALLSTLVLPLLLAVCTPQALANGHNPPPSADSSLQTLLEGNKRFVVGNLLHPHQTPAHRTGLAKGQHPIATILSCSDSRVPPEVVFDQGLGDLFVTRVAGNVLSDEVLGSIEYGAEHLEIPLIVVLGHERCGAVTAVVQGEHASGSIKSLFKHIQPAVQKAKQSHPPDLVEASVRTNVRMVVHQIETSKPLLAQKIHAGKVHVVGARYDLDTGEIELLR</sequence>
<dbReference type="Pfam" id="PF00484">
    <property type="entry name" value="Pro_CA"/>
    <property type="match status" value="1"/>
</dbReference>
<organism evidence="8 9">
    <name type="scientific">Tumebacillus permanentifrigoris</name>
    <dbReference type="NCBI Taxonomy" id="378543"/>
    <lineage>
        <taxon>Bacteria</taxon>
        <taxon>Bacillati</taxon>
        <taxon>Bacillota</taxon>
        <taxon>Bacilli</taxon>
        <taxon>Bacillales</taxon>
        <taxon>Alicyclobacillaceae</taxon>
        <taxon>Tumebacillus</taxon>
    </lineage>
</organism>
<dbReference type="GO" id="GO:0004089">
    <property type="term" value="F:carbonate dehydratase activity"/>
    <property type="evidence" value="ECO:0007669"/>
    <property type="project" value="UniProtKB-EC"/>
</dbReference>
<proteinExistence type="inferred from homology"/>
<keyword evidence="4" id="KW-0456">Lyase</keyword>
<dbReference type="InterPro" id="IPR001765">
    <property type="entry name" value="Carbonic_anhydrase"/>
</dbReference>
<comment type="caution">
    <text evidence="8">The sequence shown here is derived from an EMBL/GenBank/DDBJ whole genome shotgun (WGS) entry which is preliminary data.</text>
</comment>
<accession>A0A316D594</accession>
<dbReference type="InterPro" id="IPR015892">
    <property type="entry name" value="Carbonic_anhydrase_CS"/>
</dbReference>
<dbReference type="EMBL" id="QGGL01000015">
    <property type="protein sequence ID" value="PWK08369.1"/>
    <property type="molecule type" value="Genomic_DNA"/>
</dbReference>
<dbReference type="CDD" id="cd03378">
    <property type="entry name" value="beta_CA_cladeC"/>
    <property type="match status" value="1"/>
</dbReference>
<protein>
    <recommendedName>
        <fullName evidence="2">carbonic anhydrase</fullName>
        <ecNumber evidence="2">4.2.1.1</ecNumber>
    </recommendedName>
</protein>
<dbReference type="AlphaFoldDB" id="A0A316D594"/>
<dbReference type="PANTHER" id="PTHR11002">
    <property type="entry name" value="CARBONIC ANHYDRASE"/>
    <property type="match status" value="1"/>
</dbReference>
<gene>
    <name evidence="8" type="ORF">C7459_11521</name>
</gene>
<feature type="binding site" evidence="6">
    <location>
        <position position="80"/>
    </location>
    <ligand>
        <name>Zn(2+)</name>
        <dbReference type="ChEBI" id="CHEBI:29105"/>
    </ligand>
</feature>
<keyword evidence="3 6" id="KW-0862">Zinc</keyword>
<dbReference type="EC" id="4.2.1.1" evidence="2"/>
<evidence type="ECO:0000256" key="3">
    <source>
        <dbReference type="ARBA" id="ARBA00022833"/>
    </source>
</evidence>
<dbReference type="SUPFAM" id="SSF53056">
    <property type="entry name" value="beta-carbonic anhydrase, cab"/>
    <property type="match status" value="1"/>
</dbReference>
<reference evidence="8 9" key="1">
    <citation type="submission" date="2018-05" db="EMBL/GenBank/DDBJ databases">
        <title>Genomic Encyclopedia of Type Strains, Phase IV (KMG-IV): sequencing the most valuable type-strain genomes for metagenomic binning, comparative biology and taxonomic classification.</title>
        <authorList>
            <person name="Goeker M."/>
        </authorList>
    </citation>
    <scope>NUCLEOTIDE SEQUENCE [LARGE SCALE GENOMIC DNA]</scope>
    <source>
        <strain evidence="8 9">DSM 18773</strain>
    </source>
</reference>
<dbReference type="Proteomes" id="UP000245634">
    <property type="component" value="Unassembled WGS sequence"/>
</dbReference>